<accession>A0A6M3LBE0</accession>
<gene>
    <name evidence="1" type="ORF">MM415B03505_0002</name>
</gene>
<sequence length="167" mass="18774">MVTGKFHNEDLSIFFFIKTLDIEGTELGDIARIVDGYPYNEIEEGTLTIPTVSIEAGITSDDNAGELGASWFRRVWSIDIFAQTDVQRDDLADRIFQALDGSFPIKDYSSGFRADTGLSIAGIPLRIIEYANAESRTMRPTYGFNLYQKIKYWRSTVTFETVSTQAS</sequence>
<proteinExistence type="predicted"/>
<evidence type="ECO:0000313" key="1">
    <source>
        <dbReference type="EMBL" id="QJA90972.1"/>
    </source>
</evidence>
<name>A0A6M3LBE0_9ZZZZ</name>
<dbReference type="EMBL" id="MT142952">
    <property type="protein sequence ID" value="QJA90972.1"/>
    <property type="molecule type" value="Genomic_DNA"/>
</dbReference>
<protein>
    <submittedName>
        <fullName evidence="1">Uncharacterized protein</fullName>
    </submittedName>
</protein>
<organism evidence="1">
    <name type="scientific">viral metagenome</name>
    <dbReference type="NCBI Taxonomy" id="1070528"/>
    <lineage>
        <taxon>unclassified sequences</taxon>
        <taxon>metagenomes</taxon>
        <taxon>organismal metagenomes</taxon>
    </lineage>
</organism>
<dbReference type="AlphaFoldDB" id="A0A6M3LBE0"/>
<reference evidence="1" key="1">
    <citation type="submission" date="2020-03" db="EMBL/GenBank/DDBJ databases">
        <title>The deep terrestrial virosphere.</title>
        <authorList>
            <person name="Holmfeldt K."/>
            <person name="Nilsson E."/>
            <person name="Simone D."/>
            <person name="Lopez-Fernandez M."/>
            <person name="Wu X."/>
            <person name="de Brujin I."/>
            <person name="Lundin D."/>
            <person name="Andersson A."/>
            <person name="Bertilsson S."/>
            <person name="Dopson M."/>
        </authorList>
    </citation>
    <scope>NUCLEOTIDE SEQUENCE</scope>
    <source>
        <strain evidence="1">MM415B03505</strain>
    </source>
</reference>